<evidence type="ECO:0000313" key="3">
    <source>
        <dbReference type="Proteomes" id="UP001143981"/>
    </source>
</evidence>
<feature type="region of interest" description="Disordered" evidence="1">
    <location>
        <begin position="35"/>
        <end position="75"/>
    </location>
</feature>
<sequence length="120" mass="13437">MAITRAKGLERWGTALLVEEPCMRQLAAWVRLKAPTERPGSVGEEEALPAEKRDREPELQLRLGPVTGDSELPLPPEARRVIQIKSHRIKEGEHPVEMDSTLGDTMVLIDMPDRNYTNSG</sequence>
<feature type="compositionally biased region" description="Basic and acidic residues" evidence="1">
    <location>
        <begin position="49"/>
        <end position="59"/>
    </location>
</feature>
<comment type="caution">
    <text evidence="2">The sequence shown here is derived from an EMBL/GenBank/DDBJ whole genome shotgun (WGS) entry which is preliminary data.</text>
</comment>
<protein>
    <submittedName>
        <fullName evidence="2">Uncharacterized protein</fullName>
    </submittedName>
</protein>
<gene>
    <name evidence="2" type="ORF">LPJ61_006492</name>
</gene>
<evidence type="ECO:0000256" key="1">
    <source>
        <dbReference type="SAM" id="MobiDB-lite"/>
    </source>
</evidence>
<name>A0A9W7XVA3_9FUNG</name>
<dbReference type="AlphaFoldDB" id="A0A9W7XVA3"/>
<dbReference type="EMBL" id="JANBOI010003232">
    <property type="protein sequence ID" value="KAJ1718740.1"/>
    <property type="molecule type" value="Genomic_DNA"/>
</dbReference>
<dbReference type="Proteomes" id="UP001143981">
    <property type="component" value="Unassembled WGS sequence"/>
</dbReference>
<proteinExistence type="predicted"/>
<feature type="non-terminal residue" evidence="2">
    <location>
        <position position="120"/>
    </location>
</feature>
<evidence type="ECO:0000313" key="2">
    <source>
        <dbReference type="EMBL" id="KAJ1718740.1"/>
    </source>
</evidence>
<accession>A0A9W7XVA3</accession>
<keyword evidence="3" id="KW-1185">Reference proteome</keyword>
<reference evidence="2" key="1">
    <citation type="submission" date="2022-07" db="EMBL/GenBank/DDBJ databases">
        <title>Phylogenomic reconstructions and comparative analyses of Kickxellomycotina fungi.</title>
        <authorList>
            <person name="Reynolds N.K."/>
            <person name="Stajich J.E."/>
            <person name="Barry K."/>
            <person name="Grigoriev I.V."/>
            <person name="Crous P."/>
            <person name="Smith M.E."/>
        </authorList>
    </citation>
    <scope>NUCLEOTIDE SEQUENCE</scope>
    <source>
        <strain evidence="2">BCRC 34381</strain>
    </source>
</reference>
<organism evidence="2 3">
    <name type="scientific">Coemansia biformis</name>
    <dbReference type="NCBI Taxonomy" id="1286918"/>
    <lineage>
        <taxon>Eukaryota</taxon>
        <taxon>Fungi</taxon>
        <taxon>Fungi incertae sedis</taxon>
        <taxon>Zoopagomycota</taxon>
        <taxon>Kickxellomycotina</taxon>
        <taxon>Kickxellomycetes</taxon>
        <taxon>Kickxellales</taxon>
        <taxon>Kickxellaceae</taxon>
        <taxon>Coemansia</taxon>
    </lineage>
</organism>